<dbReference type="Gene3D" id="2.130.10.10">
    <property type="entry name" value="YVTN repeat-like/Quinoprotein amine dehydrogenase"/>
    <property type="match status" value="1"/>
</dbReference>
<reference evidence="3" key="1">
    <citation type="submission" date="2024-04" db="EMBL/GenBank/DDBJ databases">
        <authorList>
            <person name="Shaw F."/>
            <person name="Minotto A."/>
        </authorList>
    </citation>
    <scope>NUCLEOTIDE SEQUENCE [LARGE SCALE GENOMIC DNA]</scope>
</reference>
<evidence type="ECO:0000313" key="2">
    <source>
        <dbReference type="EMBL" id="CAL1712902.1"/>
    </source>
</evidence>
<sequence length="494" mass="53936">MSKGLLAIPSDIIILVMYFLNAKDLAALECTCRELFHLVEEYGWTINLKSHPRPAFSLRKTFKLWSTKEQVRYSTITDHNWDNAEFIARPLSNRWAGKLQPILAINSSRLLLAAGNKIYSYSFIPSPSARAPSVHLECIYSTSNVVHPNLDITSIVCIPDDGLDRTVYVGYANGILERLVLPSVRDGHDGSVPVESLLKETFNFHADDLIESLSASSTHLLTLSASGNAVYFPLASPHPEPEFLHLNTRSWSAHLSTRSSSPYAAFGMSSMNPLVVHDILPSGLSPTPSTFLAPFIDTGRPSAVYAIDEAPPAAPWGASDQVLVSGWYNGVVNVYDLRAPTRPFSQTLGPPSLRPSLHFEDPWSDEPIYSLSCGGGSGAHIAAGSARHSVVAFFDVRAPAKGWSVHAPGNDSSPVYSVIVDGSRVFGANQSRGFVFDFGPGVQEDTYPAVSESLPTTRPGRGQRQPFGNLLKRSTKHPAGFYVTKYGHSRERGW</sequence>
<dbReference type="SUPFAM" id="SSF81383">
    <property type="entry name" value="F-box domain"/>
    <property type="match status" value="1"/>
</dbReference>
<dbReference type="PROSITE" id="PS50181">
    <property type="entry name" value="FBOX"/>
    <property type="match status" value="1"/>
</dbReference>
<dbReference type="InterPro" id="IPR001810">
    <property type="entry name" value="F-box_dom"/>
</dbReference>
<dbReference type="InterPro" id="IPR036047">
    <property type="entry name" value="F-box-like_dom_sf"/>
</dbReference>
<evidence type="ECO:0000259" key="1">
    <source>
        <dbReference type="PROSITE" id="PS50181"/>
    </source>
</evidence>
<dbReference type="EMBL" id="OZ037950">
    <property type="protein sequence ID" value="CAL1712902.1"/>
    <property type="molecule type" value="Genomic_DNA"/>
</dbReference>
<dbReference type="InterPro" id="IPR036322">
    <property type="entry name" value="WD40_repeat_dom_sf"/>
</dbReference>
<dbReference type="Proteomes" id="UP001497453">
    <property type="component" value="Chromosome 7"/>
</dbReference>
<dbReference type="InterPro" id="IPR015943">
    <property type="entry name" value="WD40/YVTN_repeat-like_dom_sf"/>
</dbReference>
<feature type="domain" description="F-box" evidence="1">
    <location>
        <begin position="2"/>
        <end position="51"/>
    </location>
</feature>
<keyword evidence="3" id="KW-1185">Reference proteome</keyword>
<organism evidence="2 3">
    <name type="scientific">Somion occarium</name>
    <dbReference type="NCBI Taxonomy" id="3059160"/>
    <lineage>
        <taxon>Eukaryota</taxon>
        <taxon>Fungi</taxon>
        <taxon>Dikarya</taxon>
        <taxon>Basidiomycota</taxon>
        <taxon>Agaricomycotina</taxon>
        <taxon>Agaricomycetes</taxon>
        <taxon>Polyporales</taxon>
        <taxon>Cerrenaceae</taxon>
        <taxon>Somion</taxon>
    </lineage>
</organism>
<proteinExistence type="predicted"/>
<accession>A0ABP1E106</accession>
<evidence type="ECO:0000313" key="3">
    <source>
        <dbReference type="Proteomes" id="UP001497453"/>
    </source>
</evidence>
<dbReference type="SUPFAM" id="SSF50978">
    <property type="entry name" value="WD40 repeat-like"/>
    <property type="match status" value="1"/>
</dbReference>
<gene>
    <name evidence="2" type="ORF">GFSPODELE1_LOCUS9057</name>
</gene>
<protein>
    <recommendedName>
        <fullName evidence="1">F-box domain-containing protein</fullName>
    </recommendedName>
</protein>
<name>A0ABP1E106_9APHY</name>